<proteinExistence type="predicted"/>
<evidence type="ECO:0000313" key="1">
    <source>
        <dbReference type="EMBL" id="KAJ2760441.1"/>
    </source>
</evidence>
<comment type="caution">
    <text evidence="1">The sequence shown here is derived from an EMBL/GenBank/DDBJ whole genome shotgun (WGS) entry which is preliminary data.</text>
</comment>
<dbReference type="EMBL" id="JANBUJ010003501">
    <property type="protein sequence ID" value="KAJ2760441.1"/>
    <property type="molecule type" value="Genomic_DNA"/>
</dbReference>
<protein>
    <submittedName>
        <fullName evidence="1">Uncharacterized protein</fullName>
    </submittedName>
</protein>
<evidence type="ECO:0000313" key="2">
    <source>
        <dbReference type="Proteomes" id="UP001140234"/>
    </source>
</evidence>
<sequence length="120" mass="13439">MSIGDLKQSLAQAMQIPRERIRLMLDNVILDDGRTLEDYGIDGGSVLRLVRLARGEENRPRNVSGIVNASEPPPSPFQAFNNQARQVGSAPMHASGTEELANARADTRDWRRRPWWLSSD</sequence>
<dbReference type="Proteomes" id="UP001140234">
    <property type="component" value="Unassembled WGS sequence"/>
</dbReference>
<keyword evidence="2" id="KW-1185">Reference proteome</keyword>
<organism evidence="1 2">
    <name type="scientific">Coemansia nantahalensis</name>
    <dbReference type="NCBI Taxonomy" id="2789366"/>
    <lineage>
        <taxon>Eukaryota</taxon>
        <taxon>Fungi</taxon>
        <taxon>Fungi incertae sedis</taxon>
        <taxon>Zoopagomycota</taxon>
        <taxon>Kickxellomycotina</taxon>
        <taxon>Kickxellomycetes</taxon>
        <taxon>Kickxellales</taxon>
        <taxon>Kickxellaceae</taxon>
        <taxon>Coemansia</taxon>
    </lineage>
</organism>
<name>A0ACC1JK10_9FUNG</name>
<gene>
    <name evidence="1" type="ORF">IWQ57_006305</name>
</gene>
<reference evidence="1" key="1">
    <citation type="submission" date="2022-07" db="EMBL/GenBank/DDBJ databases">
        <title>Phylogenomic reconstructions and comparative analyses of Kickxellomycotina fungi.</title>
        <authorList>
            <person name="Reynolds N.K."/>
            <person name="Stajich J.E."/>
            <person name="Barry K."/>
            <person name="Grigoriev I.V."/>
            <person name="Crous P."/>
            <person name="Smith M.E."/>
        </authorList>
    </citation>
    <scope>NUCLEOTIDE SEQUENCE</scope>
    <source>
        <strain evidence="1">CBS 109366</strain>
    </source>
</reference>
<accession>A0ACC1JK10</accession>